<reference evidence="13" key="1">
    <citation type="journal article" date="2020" name="mSystems">
        <title>Genome- and Community-Level Interaction Insights into Carbon Utilization and Element Cycling Functions of Hydrothermarchaeota in Hydrothermal Sediment.</title>
        <authorList>
            <person name="Zhou Z."/>
            <person name="Liu Y."/>
            <person name="Xu W."/>
            <person name="Pan J."/>
            <person name="Luo Z.H."/>
            <person name="Li M."/>
        </authorList>
    </citation>
    <scope>NUCLEOTIDE SEQUENCE [LARGE SCALE GENOMIC DNA]</scope>
    <source>
        <strain evidence="13">SpSt-1116</strain>
    </source>
</reference>
<dbReference type="SUPFAM" id="SSF52540">
    <property type="entry name" value="P-loop containing nucleoside triphosphate hydrolases"/>
    <property type="match status" value="1"/>
</dbReference>
<organism evidence="13">
    <name type="scientific">Fervidicoccus fontis</name>
    <dbReference type="NCBI Taxonomy" id="683846"/>
    <lineage>
        <taxon>Archaea</taxon>
        <taxon>Thermoproteota</taxon>
        <taxon>Thermoprotei</taxon>
        <taxon>Fervidicoccales</taxon>
        <taxon>Fervidicoccaceae</taxon>
        <taxon>Fervidicoccus</taxon>
    </lineage>
</organism>
<evidence type="ECO:0000256" key="12">
    <source>
        <dbReference type="HAMAP-Rule" id="MF_00234"/>
    </source>
</evidence>
<name>A0A7J3ZL11_9CREN</name>
<feature type="binding site" evidence="12">
    <location>
        <begin position="15"/>
        <end position="23"/>
    </location>
    <ligand>
        <name>ATP</name>
        <dbReference type="ChEBI" id="CHEBI:30616"/>
    </ligand>
</feature>
<dbReference type="Pfam" id="PF13207">
    <property type="entry name" value="AAA_17"/>
    <property type="match status" value="1"/>
</dbReference>
<dbReference type="HAMAP" id="MF_00234">
    <property type="entry name" value="Adenylate_kinase_AdkA"/>
    <property type="match status" value="1"/>
</dbReference>
<dbReference type="InterPro" id="IPR023477">
    <property type="entry name" value="Adenylate_kinase_AdkA"/>
</dbReference>
<dbReference type="AlphaFoldDB" id="A0A7J3ZL11"/>
<evidence type="ECO:0000256" key="5">
    <source>
        <dbReference type="ARBA" id="ARBA00019926"/>
    </source>
</evidence>
<comment type="catalytic activity">
    <reaction evidence="1 12">
        <text>AMP + ATP = 2 ADP</text>
        <dbReference type="Rhea" id="RHEA:12973"/>
        <dbReference type="ChEBI" id="CHEBI:30616"/>
        <dbReference type="ChEBI" id="CHEBI:456215"/>
        <dbReference type="ChEBI" id="CHEBI:456216"/>
        <dbReference type="EC" id="2.7.4.3"/>
    </reaction>
</comment>
<proteinExistence type="inferred from homology"/>
<keyword evidence="8 12" id="KW-0547">Nucleotide-binding</keyword>
<dbReference type="NCBIfam" id="NF003122">
    <property type="entry name" value="PRK04040.1"/>
    <property type="match status" value="1"/>
</dbReference>
<keyword evidence="9 12" id="KW-0418">Kinase</keyword>
<comment type="similarity">
    <text evidence="3 12">Belongs to the archaeal adenylate kinase family.</text>
</comment>
<comment type="subcellular location">
    <subcellularLocation>
        <location evidence="2 12">Cytoplasm</location>
    </subcellularLocation>
</comment>
<dbReference type="EC" id="2.7.4.3" evidence="4 12"/>
<evidence type="ECO:0000256" key="2">
    <source>
        <dbReference type="ARBA" id="ARBA00004496"/>
    </source>
</evidence>
<evidence type="ECO:0000313" key="13">
    <source>
        <dbReference type="EMBL" id="HHQ80582.1"/>
    </source>
</evidence>
<keyword evidence="10 12" id="KW-0067">ATP-binding</keyword>
<keyword evidence="6 12" id="KW-0963">Cytoplasm</keyword>
<protein>
    <recommendedName>
        <fullName evidence="5 12">Adenylate kinase</fullName>
        <shortName evidence="12">AK</shortName>
        <ecNumber evidence="4 12">2.7.4.3</ecNumber>
    </recommendedName>
    <alternativeName>
        <fullName evidence="11 12">ATP-AMP transphosphorylase</fullName>
    </alternativeName>
</protein>
<dbReference type="Gene3D" id="3.40.50.300">
    <property type="entry name" value="P-loop containing nucleotide triphosphate hydrolases"/>
    <property type="match status" value="1"/>
</dbReference>
<dbReference type="InterPro" id="IPR027417">
    <property type="entry name" value="P-loop_NTPase"/>
</dbReference>
<evidence type="ECO:0000256" key="1">
    <source>
        <dbReference type="ARBA" id="ARBA00000582"/>
    </source>
</evidence>
<dbReference type="GO" id="GO:0005737">
    <property type="term" value="C:cytoplasm"/>
    <property type="evidence" value="ECO:0007669"/>
    <property type="project" value="UniProtKB-SubCell"/>
</dbReference>
<evidence type="ECO:0000256" key="3">
    <source>
        <dbReference type="ARBA" id="ARBA00007088"/>
    </source>
</evidence>
<keyword evidence="7 12" id="KW-0808">Transferase</keyword>
<accession>A0A7J3ZL11</accession>
<dbReference type="EMBL" id="DRZC01000056">
    <property type="protein sequence ID" value="HHQ80582.1"/>
    <property type="molecule type" value="Genomic_DNA"/>
</dbReference>
<gene>
    <name evidence="12" type="primary">adkA</name>
    <name evidence="13" type="ORF">ENM78_03915</name>
</gene>
<dbReference type="GO" id="GO:0004017">
    <property type="term" value="F:AMP kinase activity"/>
    <property type="evidence" value="ECO:0007669"/>
    <property type="project" value="UniProtKB-UniRule"/>
</dbReference>
<comment type="caution">
    <text evidence="13">The sequence shown here is derived from an EMBL/GenBank/DDBJ whole genome shotgun (WGS) entry which is preliminary data.</text>
</comment>
<evidence type="ECO:0000256" key="4">
    <source>
        <dbReference type="ARBA" id="ARBA00012955"/>
    </source>
</evidence>
<evidence type="ECO:0000256" key="10">
    <source>
        <dbReference type="ARBA" id="ARBA00022840"/>
    </source>
</evidence>
<evidence type="ECO:0000256" key="6">
    <source>
        <dbReference type="ARBA" id="ARBA00022490"/>
    </source>
</evidence>
<evidence type="ECO:0000256" key="9">
    <source>
        <dbReference type="ARBA" id="ARBA00022777"/>
    </source>
</evidence>
<sequence length="206" mass="22735">MSIKRNPFKTVIVTGVPGVGKTTVLKEFEKKAVEKNIKLLIVNFGDYMLKAARSEGLAENRDQIRHLPQRAQLRLQGLAAREIVKDALKMLGEEDLLIVDTHSIVKTSSGYWPGLPEHVVRELNPDSIVLIETRAEEVLARQAKDKGRYRQDVGGSVEVIKELMLMARAAAVSSATLTASSVFIVENPPGSPESAAEELLRLVERL</sequence>
<evidence type="ECO:0000256" key="7">
    <source>
        <dbReference type="ARBA" id="ARBA00022679"/>
    </source>
</evidence>
<dbReference type="GO" id="GO:0005524">
    <property type="term" value="F:ATP binding"/>
    <property type="evidence" value="ECO:0007669"/>
    <property type="project" value="UniProtKB-UniRule"/>
</dbReference>
<evidence type="ECO:0000256" key="11">
    <source>
        <dbReference type="ARBA" id="ARBA00033336"/>
    </source>
</evidence>
<evidence type="ECO:0000256" key="8">
    <source>
        <dbReference type="ARBA" id="ARBA00022741"/>
    </source>
</evidence>